<dbReference type="AlphaFoldDB" id="A0A1X6PDR8"/>
<sequence>MAASSRTQTSRVPLLAAVLLLATATVSASASLGLGAVAATVDAPPPDAFGDTDDAIEACFKELTSAPVDLSIAARMGKPGKPINAGPTTLRMAVKTFLKQKYSAAWGVTPLDVDAKRAFTISTAARRHAAAWIKAYPETSDTALGVGTVMGKASATASTIVAGHPKHRDPQPTGSFRAIAAAYKKTVIRAVAVTMRQSLPKGLLPSVVPL</sequence>
<dbReference type="Proteomes" id="UP000218209">
    <property type="component" value="Unassembled WGS sequence"/>
</dbReference>
<evidence type="ECO:0008006" key="4">
    <source>
        <dbReference type="Google" id="ProtNLM"/>
    </source>
</evidence>
<accession>A0A1X6PDR8</accession>
<organism evidence="2 3">
    <name type="scientific">Porphyra umbilicalis</name>
    <name type="common">Purple laver</name>
    <name type="synonym">Red alga</name>
    <dbReference type="NCBI Taxonomy" id="2786"/>
    <lineage>
        <taxon>Eukaryota</taxon>
        <taxon>Rhodophyta</taxon>
        <taxon>Bangiophyceae</taxon>
        <taxon>Bangiales</taxon>
        <taxon>Bangiaceae</taxon>
        <taxon>Porphyra</taxon>
    </lineage>
</organism>
<evidence type="ECO:0000256" key="1">
    <source>
        <dbReference type="SAM" id="SignalP"/>
    </source>
</evidence>
<protein>
    <recommendedName>
        <fullName evidence="4">SCP domain-containing protein</fullName>
    </recommendedName>
</protein>
<name>A0A1X6PDR8_PORUM</name>
<feature type="chain" id="PRO_5012643090" description="SCP domain-containing protein" evidence="1">
    <location>
        <begin position="29"/>
        <end position="210"/>
    </location>
</feature>
<keyword evidence="3" id="KW-1185">Reference proteome</keyword>
<proteinExistence type="predicted"/>
<dbReference type="EMBL" id="KV918803">
    <property type="protein sequence ID" value="OSX78865.1"/>
    <property type="molecule type" value="Genomic_DNA"/>
</dbReference>
<keyword evidence="1" id="KW-0732">Signal</keyword>
<reference evidence="2 3" key="1">
    <citation type="submission" date="2017-03" db="EMBL/GenBank/DDBJ databases">
        <title>WGS assembly of Porphyra umbilicalis.</title>
        <authorList>
            <person name="Brawley S.H."/>
            <person name="Blouin N.A."/>
            <person name="Ficko-Blean E."/>
            <person name="Wheeler G.L."/>
            <person name="Lohr M."/>
            <person name="Goodson H.V."/>
            <person name="Jenkins J.W."/>
            <person name="Blaby-Haas C.E."/>
            <person name="Helliwell K.E."/>
            <person name="Chan C."/>
            <person name="Marriage T."/>
            <person name="Bhattacharya D."/>
            <person name="Klein A.S."/>
            <person name="Badis Y."/>
            <person name="Brodie J."/>
            <person name="Cao Y."/>
            <person name="Collen J."/>
            <person name="Dittami S.M."/>
            <person name="Gachon C.M."/>
            <person name="Green B.R."/>
            <person name="Karpowicz S."/>
            <person name="Kim J.W."/>
            <person name="Kudahl U."/>
            <person name="Lin S."/>
            <person name="Michel G."/>
            <person name="Mittag M."/>
            <person name="Olson B.J."/>
            <person name="Pangilinan J."/>
            <person name="Peng Y."/>
            <person name="Qiu H."/>
            <person name="Shu S."/>
            <person name="Singer J.T."/>
            <person name="Smith A.G."/>
            <person name="Sprecher B.N."/>
            <person name="Wagner V."/>
            <person name="Wang W."/>
            <person name="Wang Z.-Y."/>
            <person name="Yan J."/>
            <person name="Yarish C."/>
            <person name="Zoeuner-Riek S."/>
            <person name="Zhuang Y."/>
            <person name="Zou Y."/>
            <person name="Lindquist E.A."/>
            <person name="Grimwood J."/>
            <person name="Barry K."/>
            <person name="Rokhsar D.S."/>
            <person name="Schmutz J."/>
            <person name="Stiller J.W."/>
            <person name="Grossman A.R."/>
            <person name="Prochnik S.E."/>
        </authorList>
    </citation>
    <scope>NUCLEOTIDE SEQUENCE [LARGE SCALE GENOMIC DNA]</scope>
    <source>
        <strain evidence="2">4086291</strain>
    </source>
</reference>
<evidence type="ECO:0000313" key="3">
    <source>
        <dbReference type="Proteomes" id="UP000218209"/>
    </source>
</evidence>
<gene>
    <name evidence="2" type="ORF">BU14_0096s0018</name>
</gene>
<evidence type="ECO:0000313" key="2">
    <source>
        <dbReference type="EMBL" id="OSX78865.1"/>
    </source>
</evidence>
<feature type="signal peptide" evidence="1">
    <location>
        <begin position="1"/>
        <end position="28"/>
    </location>
</feature>